<keyword evidence="5" id="KW-1185">Reference proteome</keyword>
<gene>
    <name evidence="4" type="ORF">GCM10023336_37700</name>
</gene>
<evidence type="ECO:0000313" key="5">
    <source>
        <dbReference type="Proteomes" id="UP001500124"/>
    </source>
</evidence>
<evidence type="ECO:0000256" key="1">
    <source>
        <dbReference type="SAM" id="MobiDB-lite"/>
    </source>
</evidence>
<feature type="region of interest" description="Disordered" evidence="1">
    <location>
        <begin position="340"/>
        <end position="363"/>
    </location>
</feature>
<dbReference type="Pfam" id="PF13930">
    <property type="entry name" value="Endonuclea_NS_2"/>
    <property type="match status" value="1"/>
</dbReference>
<feature type="chain" id="PRO_5046966211" description="Type VII secretion system protein EssD-like domain-containing protein" evidence="2">
    <location>
        <begin position="32"/>
        <end position="657"/>
    </location>
</feature>
<keyword evidence="2" id="KW-0732">Signal</keyword>
<feature type="region of interest" description="Disordered" evidence="1">
    <location>
        <begin position="32"/>
        <end position="84"/>
    </location>
</feature>
<name>A0ABP9KQG6_9ACTN</name>
<evidence type="ECO:0000259" key="3">
    <source>
        <dbReference type="Pfam" id="PF13930"/>
    </source>
</evidence>
<feature type="compositionally biased region" description="Basic and acidic residues" evidence="1">
    <location>
        <begin position="39"/>
        <end position="48"/>
    </location>
</feature>
<organism evidence="4 5">
    <name type="scientific">Streptomyces similanensis</name>
    <dbReference type="NCBI Taxonomy" id="1274988"/>
    <lineage>
        <taxon>Bacteria</taxon>
        <taxon>Bacillati</taxon>
        <taxon>Actinomycetota</taxon>
        <taxon>Actinomycetes</taxon>
        <taxon>Kitasatosporales</taxon>
        <taxon>Streptomycetaceae</taxon>
        <taxon>Streptomyces</taxon>
    </lineage>
</organism>
<dbReference type="EMBL" id="BAABKC010000053">
    <property type="protein sequence ID" value="GAA5060817.1"/>
    <property type="molecule type" value="Genomic_DNA"/>
</dbReference>
<evidence type="ECO:0000256" key="2">
    <source>
        <dbReference type="SAM" id="SignalP"/>
    </source>
</evidence>
<feature type="signal peptide" evidence="2">
    <location>
        <begin position="1"/>
        <end position="31"/>
    </location>
</feature>
<feature type="compositionally biased region" description="Polar residues" evidence="1">
    <location>
        <begin position="55"/>
        <end position="65"/>
    </location>
</feature>
<proteinExistence type="predicted"/>
<evidence type="ECO:0000313" key="4">
    <source>
        <dbReference type="EMBL" id="GAA5060817.1"/>
    </source>
</evidence>
<accession>A0ABP9KQG6</accession>
<reference evidence="5" key="1">
    <citation type="journal article" date="2019" name="Int. J. Syst. Evol. Microbiol.">
        <title>The Global Catalogue of Microorganisms (GCM) 10K type strain sequencing project: providing services to taxonomists for standard genome sequencing and annotation.</title>
        <authorList>
            <consortium name="The Broad Institute Genomics Platform"/>
            <consortium name="The Broad Institute Genome Sequencing Center for Infectious Disease"/>
            <person name="Wu L."/>
            <person name="Ma J."/>
        </authorList>
    </citation>
    <scope>NUCLEOTIDE SEQUENCE [LARGE SCALE GENOMIC DNA]</scope>
    <source>
        <strain evidence="5">JCM 18410</strain>
    </source>
</reference>
<dbReference type="InterPro" id="IPR044927">
    <property type="entry name" value="Endonuclea_NS_2"/>
</dbReference>
<feature type="compositionally biased region" description="Polar residues" evidence="1">
    <location>
        <begin position="346"/>
        <end position="357"/>
    </location>
</feature>
<sequence>MRPSALFVRFRRTAVPLLAVLALGATTTAMAPTTQARDAVPHKAERIGPADPGRTATSDETQTLPAVSGEHCEPTPTGSRERRAGAVEACVTVNAAPVAQTQRRRTPTAVPPTALAAADTASCVITNPGTWSFSRFGYCVSGLTVLYVLKDGNGKEIGTGTLDVASSALLPADIKSPKWNEYVTVTMTGATGAVTSLTAKFRAECTTGCKVTKTAAWYGGDLVSGQSVNGYVSYSSSPAAGAKVRFTTSYKLYVTTPGAQITDPNASWSNPREIRCDDDVRDTTSTTSTPASGCVVPSETPVVKLSATSSSDSAAAGYLWAQQNLADGWGRDKPLTRAKSGIADRASQTCGSGSSEPFQPRTDLVAGDSCGQFPFAATHEGGTDGAQCAEIVPNYSSGGWDVYKLNGENSNRPCARVHAPLADVQSAESQLSEGFASQRVVEGEQFKVEITSSTPQPQGACLSNAPSEALPSRDGWIRNTTEPIAHTNKTTTPPGSGGTRAATAQACLGKNLGDGSDAVGDITGWQDAQLFRDTFSPGTGLARCHLIANILGGKGQRGDGGQNNLVPCWQVGMNTGTPSMRTYEWAAQRAVANAAFGPNDAIFYQAIPDYRDDTSTIPQGITMSATVERADGTSQPLFPDVYIPNTKGDTGLLNLGN</sequence>
<dbReference type="InterPro" id="IPR044929">
    <property type="entry name" value="DNA/RNA_non-sp_Endonuclease_sf"/>
</dbReference>
<protein>
    <recommendedName>
        <fullName evidence="3">Type VII secretion system protein EssD-like domain-containing protein</fullName>
    </recommendedName>
</protein>
<feature type="region of interest" description="Disordered" evidence="1">
    <location>
        <begin position="451"/>
        <end position="472"/>
    </location>
</feature>
<comment type="caution">
    <text evidence="4">The sequence shown here is derived from an EMBL/GenBank/DDBJ whole genome shotgun (WGS) entry which is preliminary data.</text>
</comment>
<feature type="domain" description="Type VII secretion system protein EssD-like" evidence="3">
    <location>
        <begin position="525"/>
        <end position="626"/>
    </location>
</feature>
<dbReference type="Gene3D" id="3.40.570.10">
    <property type="entry name" value="Extracellular Endonuclease, subunit A"/>
    <property type="match status" value="1"/>
</dbReference>
<dbReference type="Proteomes" id="UP001500124">
    <property type="component" value="Unassembled WGS sequence"/>
</dbReference>